<evidence type="ECO:0000256" key="9">
    <source>
        <dbReference type="ARBA" id="ARBA00023065"/>
    </source>
</evidence>
<evidence type="ECO:0000256" key="7">
    <source>
        <dbReference type="ARBA" id="ARBA00022833"/>
    </source>
</evidence>
<dbReference type="SUPFAM" id="SSF144083">
    <property type="entry name" value="Magnesium transport protein CorA, transmembrane region"/>
    <property type="match status" value="1"/>
</dbReference>
<dbReference type="EMBL" id="BJNF01000098">
    <property type="protein sequence ID" value="GEC17262.1"/>
    <property type="molecule type" value="Genomic_DNA"/>
</dbReference>
<comment type="similarity">
    <text evidence="2">Belongs to the CorA metal ion transporter (MIT) (TC 1.A.35) family.</text>
</comment>
<keyword evidence="10 12" id="KW-0472">Membrane</keyword>
<evidence type="ECO:0000256" key="6">
    <source>
        <dbReference type="ARBA" id="ARBA00022692"/>
    </source>
</evidence>
<proteinExistence type="inferred from homology"/>
<sequence>MTDRYLVSGRHRHLSAVEAARIAIESGTHRLSHAASLLELIVEQVADGIDQVADSMADELDSIENQIAEGSGLERSKLARLRRGTVRLHRQLSGLRAAFHRLERRGSDDLKPGLQLAASRLAQRLDDLDHSVLELRERGSRLQEEMSIMMAEETNRHLYVLTTLTTLLLPATLVTGVFGMNTKALPLTETDSGFLISMGLVLGASVAVYLLMRRIGVFRL</sequence>
<protein>
    <submittedName>
        <fullName evidence="13">Uncharacterized protein</fullName>
    </submittedName>
</protein>
<dbReference type="Gene3D" id="1.20.58.340">
    <property type="entry name" value="Magnesium transport protein CorA, transmembrane region"/>
    <property type="match status" value="2"/>
</dbReference>
<dbReference type="GO" id="GO:0005886">
    <property type="term" value="C:plasma membrane"/>
    <property type="evidence" value="ECO:0007669"/>
    <property type="project" value="UniProtKB-SubCell"/>
</dbReference>
<keyword evidence="3" id="KW-0813">Transport</keyword>
<dbReference type="GO" id="GO:0015087">
    <property type="term" value="F:cobalt ion transmembrane transporter activity"/>
    <property type="evidence" value="ECO:0007669"/>
    <property type="project" value="TreeGrafter"/>
</dbReference>
<keyword evidence="9" id="KW-0406">Ion transport</keyword>
<dbReference type="InterPro" id="IPR002523">
    <property type="entry name" value="MgTranspt_CorA/ZnTranspt_ZntB"/>
</dbReference>
<evidence type="ECO:0000313" key="14">
    <source>
        <dbReference type="Proteomes" id="UP000318825"/>
    </source>
</evidence>
<evidence type="ECO:0000256" key="4">
    <source>
        <dbReference type="ARBA" id="ARBA00022475"/>
    </source>
</evidence>
<dbReference type="SUPFAM" id="SSF143865">
    <property type="entry name" value="CorA soluble domain-like"/>
    <property type="match status" value="1"/>
</dbReference>
<dbReference type="PANTHER" id="PTHR46494">
    <property type="entry name" value="CORA FAMILY METAL ION TRANSPORTER (EUROFUNG)"/>
    <property type="match status" value="1"/>
</dbReference>
<dbReference type="GO" id="GO:0000287">
    <property type="term" value="F:magnesium ion binding"/>
    <property type="evidence" value="ECO:0007669"/>
    <property type="project" value="TreeGrafter"/>
</dbReference>
<dbReference type="GO" id="GO:0015095">
    <property type="term" value="F:magnesium ion transmembrane transporter activity"/>
    <property type="evidence" value="ECO:0007669"/>
    <property type="project" value="TreeGrafter"/>
</dbReference>
<evidence type="ECO:0000256" key="8">
    <source>
        <dbReference type="ARBA" id="ARBA00022989"/>
    </source>
</evidence>
<evidence type="ECO:0000256" key="2">
    <source>
        <dbReference type="ARBA" id="ARBA00009765"/>
    </source>
</evidence>
<dbReference type="AlphaFoldDB" id="A0A4Y3WE19"/>
<keyword evidence="6 12" id="KW-0812">Transmembrane</keyword>
<dbReference type="Pfam" id="PF01544">
    <property type="entry name" value="CorA"/>
    <property type="match status" value="1"/>
</dbReference>
<dbReference type="InterPro" id="IPR045861">
    <property type="entry name" value="CorA_cytoplasmic_dom"/>
</dbReference>
<evidence type="ECO:0000256" key="12">
    <source>
        <dbReference type="SAM" id="Phobius"/>
    </source>
</evidence>
<keyword evidence="7" id="KW-0862">Zinc</keyword>
<evidence type="ECO:0000313" key="13">
    <source>
        <dbReference type="EMBL" id="GEC17262.1"/>
    </source>
</evidence>
<dbReference type="RefSeq" id="WP_244613830.1">
    <property type="nucleotide sequence ID" value="NZ_BJNF01000098.1"/>
</dbReference>
<dbReference type="Proteomes" id="UP000318825">
    <property type="component" value="Unassembled WGS sequence"/>
</dbReference>
<dbReference type="PANTHER" id="PTHR46494:SF3">
    <property type="entry name" value="ZINC TRANSPORT PROTEIN ZNTB"/>
    <property type="match status" value="1"/>
</dbReference>
<feature type="transmembrane region" description="Helical" evidence="12">
    <location>
        <begin position="192"/>
        <end position="212"/>
    </location>
</feature>
<comment type="caution">
    <text evidence="13">The sequence shown here is derived from an EMBL/GenBank/DDBJ whole genome shotgun (WGS) entry which is preliminary data.</text>
</comment>
<evidence type="ECO:0000256" key="5">
    <source>
        <dbReference type="ARBA" id="ARBA00022519"/>
    </source>
</evidence>
<reference evidence="13 14" key="1">
    <citation type="submission" date="2019-06" db="EMBL/GenBank/DDBJ databases">
        <title>Whole genome shotgun sequence of Nitrobacter winogradskyi NBRC 14297.</title>
        <authorList>
            <person name="Hosoyama A."/>
            <person name="Uohara A."/>
            <person name="Ohji S."/>
            <person name="Ichikawa N."/>
        </authorList>
    </citation>
    <scope>NUCLEOTIDE SEQUENCE [LARGE SCALE GENOMIC DNA]</scope>
    <source>
        <strain evidence="13 14">NBRC 14297</strain>
    </source>
</reference>
<dbReference type="GO" id="GO:0050897">
    <property type="term" value="F:cobalt ion binding"/>
    <property type="evidence" value="ECO:0007669"/>
    <property type="project" value="TreeGrafter"/>
</dbReference>
<feature type="coiled-coil region" evidence="11">
    <location>
        <begin position="118"/>
        <end position="145"/>
    </location>
</feature>
<name>A0A4Y3WE19_NITWI</name>
<keyword evidence="11" id="KW-0175">Coiled coil</keyword>
<dbReference type="InterPro" id="IPR045863">
    <property type="entry name" value="CorA_TM1_TM2"/>
</dbReference>
<evidence type="ECO:0000256" key="3">
    <source>
        <dbReference type="ARBA" id="ARBA00022448"/>
    </source>
</evidence>
<feature type="transmembrane region" description="Helical" evidence="12">
    <location>
        <begin position="158"/>
        <end position="180"/>
    </location>
</feature>
<evidence type="ECO:0000256" key="10">
    <source>
        <dbReference type="ARBA" id="ARBA00023136"/>
    </source>
</evidence>
<keyword evidence="4" id="KW-1003">Cell membrane</keyword>
<evidence type="ECO:0000256" key="1">
    <source>
        <dbReference type="ARBA" id="ARBA00004651"/>
    </source>
</evidence>
<comment type="subcellular location">
    <subcellularLocation>
        <location evidence="1">Cell membrane</location>
        <topology evidence="1">Multi-pass membrane protein</topology>
    </subcellularLocation>
</comment>
<evidence type="ECO:0000256" key="11">
    <source>
        <dbReference type="SAM" id="Coils"/>
    </source>
</evidence>
<gene>
    <name evidence="13" type="ORF">NWI01_31540</name>
</gene>
<keyword evidence="8 12" id="KW-1133">Transmembrane helix</keyword>
<organism evidence="13 14">
    <name type="scientific">Nitrobacter winogradskyi</name>
    <name type="common">Nitrobacter agilis</name>
    <dbReference type="NCBI Taxonomy" id="913"/>
    <lineage>
        <taxon>Bacteria</taxon>
        <taxon>Pseudomonadati</taxon>
        <taxon>Pseudomonadota</taxon>
        <taxon>Alphaproteobacteria</taxon>
        <taxon>Hyphomicrobiales</taxon>
        <taxon>Nitrobacteraceae</taxon>
        <taxon>Nitrobacter</taxon>
    </lineage>
</organism>
<accession>A0A4Y3WE19</accession>
<keyword evidence="5" id="KW-0997">Cell inner membrane</keyword>